<sequence length="494" mass="55731">MQYNAINLVLRLAVLLCCLDLTAGRIVHRISDFNAPMAEPVRQCRAICLVKHLQDEINNIVVTDECTDRPNCFMCWDYCKILHEEKRIVRDLMCSDVICTMQLLLERARDAHSDGRHRVHLPLDPRSDSVRLFGELAAQHLVVLLLAQLVRQRLVTLRHQRPHLRPLPADQIGRQGGVRVDQPTGHLLLLDDRLGITHQPDDDVELLVRLAERRLELIVRLDQALDLLHRVHDEHVHEILAGSIQPVVERCRTLGELQVEQIDLLQDALGFVQSLAAALGEHTKTIPLVADALAARIHRSTIVVLQGATKQTRTKSISPLDRSPHRRNYSLQLLRDRRDLLDAILVGGQIRLERLLRKSCDCSISSLPLVQSSCVSALCLNFWARCSRRSRRIVSASSHSSNDFSACSSPFQALVMSDTILPSVGMYAGRFDRRSFVCSVLKFVSSFAFCSTRGGLCLRRYVLYSSSFFCTPASVLSDCLELSHGIVRRIHSRS</sequence>
<organism evidence="1">
    <name type="scientific">Anopheles atroparvus</name>
    <name type="common">European mosquito</name>
    <dbReference type="NCBI Taxonomy" id="41427"/>
    <lineage>
        <taxon>Eukaryota</taxon>
        <taxon>Metazoa</taxon>
        <taxon>Ecdysozoa</taxon>
        <taxon>Arthropoda</taxon>
        <taxon>Hexapoda</taxon>
        <taxon>Insecta</taxon>
        <taxon>Pterygota</taxon>
        <taxon>Neoptera</taxon>
        <taxon>Endopterygota</taxon>
        <taxon>Diptera</taxon>
        <taxon>Nematocera</taxon>
        <taxon>Culicoidea</taxon>
        <taxon>Culicidae</taxon>
        <taxon>Anophelinae</taxon>
        <taxon>Anopheles</taxon>
    </lineage>
</organism>
<protein>
    <submittedName>
        <fullName evidence="1">Uncharacterized protein</fullName>
    </submittedName>
</protein>
<name>A0A182JFR8_ANOAO</name>
<dbReference type="EnsemblMetazoa" id="AATE017240-RA">
    <property type="protein sequence ID" value="AATE017240-PA.1"/>
    <property type="gene ID" value="AATE017240"/>
</dbReference>
<dbReference type="VEuPathDB" id="VectorBase:AATE017240"/>
<dbReference type="AlphaFoldDB" id="A0A182JFR8"/>
<evidence type="ECO:0000313" key="1">
    <source>
        <dbReference type="EnsemblMetazoa" id="AATE017240-PA.1"/>
    </source>
</evidence>
<proteinExistence type="predicted"/>
<reference evidence="1" key="1">
    <citation type="submission" date="2022-08" db="UniProtKB">
        <authorList>
            <consortium name="EnsemblMetazoa"/>
        </authorList>
    </citation>
    <scope>IDENTIFICATION</scope>
    <source>
        <strain evidence="1">EBRO</strain>
    </source>
</reference>
<accession>A0A182JFR8</accession>